<feature type="region of interest" description="Disordered" evidence="1">
    <location>
        <begin position="97"/>
        <end position="134"/>
    </location>
</feature>
<accession>A0ABR1L5K2</accession>
<evidence type="ECO:0000313" key="3">
    <source>
        <dbReference type="Proteomes" id="UP001365128"/>
    </source>
</evidence>
<feature type="region of interest" description="Disordered" evidence="1">
    <location>
        <begin position="154"/>
        <end position="210"/>
    </location>
</feature>
<sequence>MQVRTQWRSTRLVRAASRLSPWALKGEAEHSPIPEEGTSTVEDKAIDQEHPSSCLEDLLAEAYPEYVYQPLEEVLPTDTVEDGPSLQEMEELHFGVQPSPLASPETTPFEALPDDFSRPLEEILPKDTGRDGPSLQEMEELYFGVQPSPLASPETSFKYTTSVFGPSPGKLTDAPEEAEFVGDKPSSPVLSPSSSVASEASSVDLLPCGD</sequence>
<proteinExistence type="predicted"/>
<protein>
    <submittedName>
        <fullName evidence="2">Uncharacterized protein</fullName>
    </submittedName>
</protein>
<feature type="region of interest" description="Disordered" evidence="1">
    <location>
        <begin position="23"/>
        <end position="50"/>
    </location>
</feature>
<dbReference type="Proteomes" id="UP001365128">
    <property type="component" value="Unassembled WGS sequence"/>
</dbReference>
<feature type="compositionally biased region" description="Polar residues" evidence="1">
    <location>
        <begin position="154"/>
        <end position="164"/>
    </location>
</feature>
<name>A0ABR1L5K2_9PEZI</name>
<organism evidence="2 3">
    <name type="scientific">Phyllosticta citricarpa</name>
    <dbReference type="NCBI Taxonomy" id="55181"/>
    <lineage>
        <taxon>Eukaryota</taxon>
        <taxon>Fungi</taxon>
        <taxon>Dikarya</taxon>
        <taxon>Ascomycota</taxon>
        <taxon>Pezizomycotina</taxon>
        <taxon>Dothideomycetes</taxon>
        <taxon>Dothideomycetes incertae sedis</taxon>
        <taxon>Botryosphaeriales</taxon>
        <taxon>Phyllostictaceae</taxon>
        <taxon>Phyllosticta</taxon>
    </lineage>
</organism>
<keyword evidence="3" id="KW-1185">Reference proteome</keyword>
<evidence type="ECO:0000256" key="1">
    <source>
        <dbReference type="SAM" id="MobiDB-lite"/>
    </source>
</evidence>
<feature type="compositionally biased region" description="Basic and acidic residues" evidence="1">
    <location>
        <begin position="41"/>
        <end position="50"/>
    </location>
</feature>
<feature type="compositionally biased region" description="Basic and acidic residues" evidence="1">
    <location>
        <begin position="115"/>
        <end position="130"/>
    </location>
</feature>
<reference evidence="2 3" key="1">
    <citation type="submission" date="2024-04" db="EMBL/GenBank/DDBJ databases">
        <title>Phyllosticta paracitricarpa is synonymous to the EU quarantine fungus P. citricarpa based on phylogenomic analyses.</title>
        <authorList>
            <consortium name="Lawrence Berkeley National Laboratory"/>
            <person name="Van Ingen-Buijs V.A."/>
            <person name="Van Westerhoven A.C."/>
            <person name="Haridas S."/>
            <person name="Skiadas P."/>
            <person name="Martin F."/>
            <person name="Groenewald J.Z."/>
            <person name="Crous P.W."/>
            <person name="Seidl M.F."/>
        </authorList>
    </citation>
    <scope>NUCLEOTIDE SEQUENCE [LARGE SCALE GENOMIC DNA]</scope>
    <source>
        <strain evidence="2 3">CBS 122670</strain>
    </source>
</reference>
<dbReference type="EMBL" id="JBBPDW010000061">
    <property type="protein sequence ID" value="KAK7530513.1"/>
    <property type="molecule type" value="Genomic_DNA"/>
</dbReference>
<comment type="caution">
    <text evidence="2">The sequence shown here is derived from an EMBL/GenBank/DDBJ whole genome shotgun (WGS) entry which is preliminary data.</text>
</comment>
<feature type="compositionally biased region" description="Low complexity" evidence="1">
    <location>
        <begin position="185"/>
        <end position="210"/>
    </location>
</feature>
<gene>
    <name evidence="2" type="ORF">IWX46DRAFT_402777</name>
</gene>
<evidence type="ECO:0000313" key="2">
    <source>
        <dbReference type="EMBL" id="KAK7530513.1"/>
    </source>
</evidence>